<dbReference type="NCBIfam" id="NF005457">
    <property type="entry name" value="PRK07051.1"/>
    <property type="match status" value="1"/>
</dbReference>
<dbReference type="InterPro" id="IPR011053">
    <property type="entry name" value="Single_hybrid_motif"/>
</dbReference>
<evidence type="ECO:0000313" key="7">
    <source>
        <dbReference type="Proteomes" id="UP000295244"/>
    </source>
</evidence>
<evidence type="ECO:0000256" key="3">
    <source>
        <dbReference type="RuleBase" id="RU364072"/>
    </source>
</evidence>
<dbReference type="GO" id="GO:0009317">
    <property type="term" value="C:acetyl-CoA carboxylase complex"/>
    <property type="evidence" value="ECO:0007669"/>
    <property type="project" value="InterPro"/>
</dbReference>
<sequence>MAEKRIKSPLPGIFYRRPDPDSDPYVNEGDRVNEGDVVGIVGVMKSFHEIKADASGRIVRFEVENEDPVQAGQDIAILDG</sequence>
<keyword evidence="3" id="KW-0275">Fatty acid biosynthesis</keyword>
<dbReference type="Proteomes" id="UP000295244">
    <property type="component" value="Unassembled WGS sequence"/>
</dbReference>
<dbReference type="GO" id="GO:0006633">
    <property type="term" value="P:fatty acid biosynthetic process"/>
    <property type="evidence" value="ECO:0007669"/>
    <property type="project" value="UniProtKB-UniPathway"/>
</dbReference>
<evidence type="ECO:0000256" key="1">
    <source>
        <dbReference type="ARBA" id="ARBA00017562"/>
    </source>
</evidence>
<dbReference type="PANTHER" id="PTHR45266:SF3">
    <property type="entry name" value="OXALOACETATE DECARBOXYLASE ALPHA CHAIN"/>
    <property type="match status" value="1"/>
</dbReference>
<evidence type="ECO:0000313" key="6">
    <source>
        <dbReference type="EMBL" id="TCJ16485.1"/>
    </source>
</evidence>
<dbReference type="RefSeq" id="WP_132691566.1">
    <property type="nucleotide sequence ID" value="NZ_SKBU01000016.1"/>
</dbReference>
<feature type="region of interest" description="Disordered" evidence="4">
    <location>
        <begin position="1"/>
        <end position="30"/>
    </location>
</feature>
<evidence type="ECO:0000256" key="4">
    <source>
        <dbReference type="SAM" id="MobiDB-lite"/>
    </source>
</evidence>
<dbReference type="InterPro" id="IPR001249">
    <property type="entry name" value="AcCoA_biotinCC"/>
</dbReference>
<dbReference type="Gene3D" id="2.40.50.100">
    <property type="match status" value="1"/>
</dbReference>
<dbReference type="Pfam" id="PF00364">
    <property type="entry name" value="Biotin_lipoyl"/>
    <property type="match status" value="1"/>
</dbReference>
<comment type="function">
    <text evidence="3">This protein is a component of the acetyl coenzyme A carboxylase complex; first, biotin carboxylase catalyzes the carboxylation of the carrier protein and then the transcarboxylase transfers the carboxyl group to form malonyl-CoA.</text>
</comment>
<dbReference type="EMBL" id="SKBU01000016">
    <property type="protein sequence ID" value="TCJ16485.1"/>
    <property type="molecule type" value="Genomic_DNA"/>
</dbReference>
<accession>A0A4R1BGV6</accession>
<keyword evidence="3" id="KW-0444">Lipid biosynthesis</keyword>
<dbReference type="PANTHER" id="PTHR45266">
    <property type="entry name" value="OXALOACETATE DECARBOXYLASE ALPHA CHAIN"/>
    <property type="match status" value="1"/>
</dbReference>
<comment type="pathway">
    <text evidence="3">Lipid metabolism; fatty acid biosynthesis.</text>
</comment>
<comment type="caution">
    <text evidence="6">The sequence shown here is derived from an EMBL/GenBank/DDBJ whole genome shotgun (WGS) entry which is preliminary data.</text>
</comment>
<dbReference type="PROSITE" id="PS50968">
    <property type="entry name" value="BIOTINYL_LIPOYL"/>
    <property type="match status" value="1"/>
</dbReference>
<gene>
    <name evidence="6" type="ORF">E0L93_10240</name>
</gene>
<reference evidence="6 7" key="1">
    <citation type="submission" date="2019-03" db="EMBL/GenBank/DDBJ databases">
        <title>Whole genome sequence of a novel Rubrobacter taiwanensis strain, isolated from Yellowstone National Park.</title>
        <authorList>
            <person name="Freed S."/>
            <person name="Ramaley R.F."/>
            <person name="Kyndt J.A."/>
        </authorList>
    </citation>
    <scope>NUCLEOTIDE SEQUENCE [LARGE SCALE GENOMIC DNA]</scope>
    <source>
        <strain evidence="6 7">Yellowstone</strain>
    </source>
</reference>
<proteinExistence type="predicted"/>
<dbReference type="AlphaFoldDB" id="A0A4R1BGV6"/>
<dbReference type="PRINTS" id="PR01071">
    <property type="entry name" value="ACOABIOTINCC"/>
</dbReference>
<protein>
    <recommendedName>
        <fullName evidence="1 3">Biotin carboxyl carrier protein of acetyl-CoA carboxylase</fullName>
    </recommendedName>
</protein>
<name>A0A4R1BGV6_9ACTN</name>
<dbReference type="CDD" id="cd06850">
    <property type="entry name" value="biotinyl_domain"/>
    <property type="match status" value="1"/>
</dbReference>
<dbReference type="GO" id="GO:0003989">
    <property type="term" value="F:acetyl-CoA carboxylase activity"/>
    <property type="evidence" value="ECO:0007669"/>
    <property type="project" value="InterPro"/>
</dbReference>
<keyword evidence="3" id="KW-0276">Fatty acid metabolism</keyword>
<evidence type="ECO:0000256" key="2">
    <source>
        <dbReference type="ARBA" id="ARBA00023267"/>
    </source>
</evidence>
<dbReference type="InterPro" id="IPR000089">
    <property type="entry name" value="Biotin_lipoyl"/>
</dbReference>
<dbReference type="InterPro" id="IPR050709">
    <property type="entry name" value="Biotin_Carboxyl_Carrier/Decarb"/>
</dbReference>
<dbReference type="SUPFAM" id="SSF51230">
    <property type="entry name" value="Single hybrid motif"/>
    <property type="match status" value="1"/>
</dbReference>
<dbReference type="UniPathway" id="UPA00094"/>
<organism evidence="6 7">
    <name type="scientific">Rubrobacter taiwanensis</name>
    <dbReference type="NCBI Taxonomy" id="185139"/>
    <lineage>
        <taxon>Bacteria</taxon>
        <taxon>Bacillati</taxon>
        <taxon>Actinomycetota</taxon>
        <taxon>Rubrobacteria</taxon>
        <taxon>Rubrobacterales</taxon>
        <taxon>Rubrobacteraceae</taxon>
        <taxon>Rubrobacter</taxon>
    </lineage>
</organism>
<feature type="domain" description="Lipoyl-binding" evidence="5">
    <location>
        <begin position="3"/>
        <end position="79"/>
    </location>
</feature>
<evidence type="ECO:0000259" key="5">
    <source>
        <dbReference type="PROSITE" id="PS50968"/>
    </source>
</evidence>
<dbReference type="OrthoDB" id="9811735at2"/>
<keyword evidence="7" id="KW-1185">Reference proteome</keyword>
<keyword evidence="3" id="KW-0443">Lipid metabolism</keyword>
<keyword evidence="2 3" id="KW-0092">Biotin</keyword>